<dbReference type="RefSeq" id="WP_338751854.1">
    <property type="nucleotide sequence ID" value="NZ_CP144913.1"/>
</dbReference>
<dbReference type="Proteomes" id="UP001382727">
    <property type="component" value="Chromosome"/>
</dbReference>
<evidence type="ECO:0000313" key="3">
    <source>
        <dbReference type="EMBL" id="WXB77710.1"/>
    </source>
</evidence>
<reference evidence="3 4" key="1">
    <citation type="submission" date="2024-02" db="EMBL/GenBank/DDBJ databases">
        <title>Janibacter sp. nov., isolated from gut of marine sandworm.</title>
        <authorList>
            <person name="Kim B."/>
            <person name="Jun M.O."/>
            <person name="Shin N.-R."/>
        </authorList>
    </citation>
    <scope>NUCLEOTIDE SEQUENCE [LARGE SCALE GENOMIC DNA]</scope>
    <source>
        <strain evidence="3 4">A1S7</strain>
    </source>
</reference>
<keyword evidence="1" id="KW-1277">Toxin-antitoxin system</keyword>
<name>A0ABZ2MKU1_9MICO</name>
<accession>A0ABZ2MKU1</accession>
<keyword evidence="4" id="KW-1185">Reference proteome</keyword>
<dbReference type="InterPro" id="IPR014795">
    <property type="entry name" value="TacA_1-like"/>
</dbReference>
<dbReference type="InterPro" id="IPR010985">
    <property type="entry name" value="Ribbon_hlx_hlx"/>
</dbReference>
<dbReference type="Pfam" id="PF08681">
    <property type="entry name" value="TacA1"/>
    <property type="match status" value="1"/>
</dbReference>
<protein>
    <submittedName>
        <fullName evidence="3">DUF1778 domain-containing protein</fullName>
    </submittedName>
</protein>
<comment type="similarity">
    <text evidence="2">Belongs to the TacA antitoxin family.</text>
</comment>
<dbReference type="SUPFAM" id="SSF47598">
    <property type="entry name" value="Ribbon-helix-helix"/>
    <property type="match status" value="1"/>
</dbReference>
<dbReference type="EMBL" id="CP144913">
    <property type="protein sequence ID" value="WXB77710.1"/>
    <property type="molecule type" value="Genomic_DNA"/>
</dbReference>
<sequence length="89" mass="9676">MAAKTRRWETRVDEETDALASAAAQRLNVSKSQFVADATRASAEEVLARSDVTVMDPVLFAELVESLDTPDPAAALRKAAQGPRSYRRA</sequence>
<evidence type="ECO:0000256" key="1">
    <source>
        <dbReference type="ARBA" id="ARBA00022649"/>
    </source>
</evidence>
<evidence type="ECO:0000256" key="2">
    <source>
        <dbReference type="ARBA" id="ARBA00049988"/>
    </source>
</evidence>
<proteinExistence type="inferred from homology"/>
<gene>
    <name evidence="3" type="ORF">V1351_06450</name>
</gene>
<dbReference type="Gene3D" id="1.20.5.780">
    <property type="entry name" value="Single helix bin"/>
    <property type="match status" value="1"/>
</dbReference>
<evidence type="ECO:0000313" key="4">
    <source>
        <dbReference type="Proteomes" id="UP001382727"/>
    </source>
</evidence>
<organism evidence="3 4">
    <name type="scientific">Janibacter alittae</name>
    <dbReference type="NCBI Taxonomy" id="3115209"/>
    <lineage>
        <taxon>Bacteria</taxon>
        <taxon>Bacillati</taxon>
        <taxon>Actinomycetota</taxon>
        <taxon>Actinomycetes</taxon>
        <taxon>Micrococcales</taxon>
        <taxon>Intrasporangiaceae</taxon>
        <taxon>Janibacter</taxon>
    </lineage>
</organism>